<dbReference type="EMBL" id="CP006991">
    <property type="protein sequence ID" value="AIC31452.1"/>
    <property type="molecule type" value="Genomic_DNA"/>
</dbReference>
<sequence>MCSDSPKKMQFAPINWRNQVQNSRSENRWPRPKYTVASIAIFLAAAEWQNLSYAPIAWAYSDMRVITLLGLH</sequence>
<dbReference type="HOGENOM" id="CLU_2719489_0_0_5"/>
<dbReference type="KEGG" id="rei:IE4771_PE00227"/>
<geneLocation type="plasmid" evidence="1 2">
    <name>pRetIE4771e</name>
</geneLocation>
<organism evidence="1 2">
    <name type="scientific">Rhizobium etli bv. mimosae str. IE4771</name>
    <dbReference type="NCBI Taxonomy" id="1432050"/>
    <lineage>
        <taxon>Bacteria</taxon>
        <taxon>Pseudomonadati</taxon>
        <taxon>Pseudomonadota</taxon>
        <taxon>Alphaproteobacteria</taxon>
        <taxon>Hyphomicrobiales</taxon>
        <taxon>Rhizobiaceae</taxon>
        <taxon>Rhizobium/Agrobacterium group</taxon>
        <taxon>Rhizobium</taxon>
    </lineage>
</organism>
<name>A0A060ICI6_RHIET</name>
<dbReference type="Proteomes" id="UP000027180">
    <property type="component" value="Plasmid pRetIE4771e"/>
</dbReference>
<keyword evidence="1" id="KW-0614">Plasmid</keyword>
<evidence type="ECO:0000313" key="1">
    <source>
        <dbReference type="EMBL" id="AIC31452.1"/>
    </source>
</evidence>
<proteinExistence type="predicted"/>
<dbReference type="AlphaFoldDB" id="A0A060ICI6"/>
<evidence type="ECO:0000313" key="2">
    <source>
        <dbReference type="Proteomes" id="UP000027180"/>
    </source>
</evidence>
<protein>
    <submittedName>
        <fullName evidence="1">Uncharacterized protein</fullName>
    </submittedName>
</protein>
<accession>A0A060ICI6</accession>
<reference evidence="1 2" key="1">
    <citation type="submission" date="2013-12" db="EMBL/GenBank/DDBJ databases">
        <title>Complete genome sequence of Rhizobium etli bv. mimosae IE4771.</title>
        <authorList>
            <person name="Bustos P."/>
            <person name="Santamaria R.I."/>
            <person name="Lozano L."/>
            <person name="Ormeno-Orrillo E."/>
            <person name="Rogel M.A."/>
            <person name="Romero D."/>
            <person name="Cevallos M.A."/>
            <person name="Martinez-Romero E."/>
            <person name="Gonzalez V."/>
        </authorList>
    </citation>
    <scope>NUCLEOTIDE SEQUENCE [LARGE SCALE GENOMIC DNA]</scope>
    <source>
        <strain evidence="1 2">IE4771</strain>
        <plasmid evidence="2">Plasmid pRetIE4771e</plasmid>
    </source>
</reference>
<gene>
    <name evidence="1" type="ORF">IE4771_PE00227</name>
</gene>